<dbReference type="PROSITE" id="PS51186">
    <property type="entry name" value="GNAT"/>
    <property type="match status" value="1"/>
</dbReference>
<evidence type="ECO:0000313" key="3">
    <source>
        <dbReference type="EMBL" id="GMF14195.1"/>
    </source>
</evidence>
<reference evidence="3" key="1">
    <citation type="submission" date="2023-04" db="EMBL/GenBank/DDBJ databases">
        <title>Phytophthora lilii NBRC 32176.</title>
        <authorList>
            <person name="Ichikawa N."/>
            <person name="Sato H."/>
            <person name="Tonouchi N."/>
        </authorList>
    </citation>
    <scope>NUCLEOTIDE SEQUENCE</scope>
    <source>
        <strain evidence="3">NBRC 32176</strain>
    </source>
</reference>
<dbReference type="InterPro" id="IPR000182">
    <property type="entry name" value="GNAT_dom"/>
</dbReference>
<dbReference type="InterPro" id="IPR016181">
    <property type="entry name" value="Acyl_CoA_acyltransferase"/>
</dbReference>
<evidence type="ECO:0000313" key="4">
    <source>
        <dbReference type="Proteomes" id="UP001165083"/>
    </source>
</evidence>
<dbReference type="InterPro" id="IPR050769">
    <property type="entry name" value="NAT_camello-type"/>
</dbReference>
<dbReference type="GO" id="GO:0008080">
    <property type="term" value="F:N-acetyltransferase activity"/>
    <property type="evidence" value="ECO:0007669"/>
    <property type="project" value="InterPro"/>
</dbReference>
<dbReference type="AlphaFoldDB" id="A0A9W6TKV0"/>
<dbReference type="OrthoDB" id="91894at2759"/>
<evidence type="ECO:0000256" key="1">
    <source>
        <dbReference type="ARBA" id="ARBA00022679"/>
    </source>
</evidence>
<sequence length="135" mass="15068">MTEAVTTGDLSNIQATYITPGGNFWVATPRSDPTEVVGMVALEAKGDGVGELRRMSVKETYRRHGLGRLLVEELEKWAAKHHYEKVWLGTGAVMDKARAFYSSMGYTQTQRVVINEDPYVEGILFEKHLASTEFA</sequence>
<organism evidence="3 4">
    <name type="scientific">Phytophthora lilii</name>
    <dbReference type="NCBI Taxonomy" id="2077276"/>
    <lineage>
        <taxon>Eukaryota</taxon>
        <taxon>Sar</taxon>
        <taxon>Stramenopiles</taxon>
        <taxon>Oomycota</taxon>
        <taxon>Peronosporomycetes</taxon>
        <taxon>Peronosporales</taxon>
        <taxon>Peronosporaceae</taxon>
        <taxon>Phytophthora</taxon>
    </lineage>
</organism>
<dbReference type="Pfam" id="PF00583">
    <property type="entry name" value="Acetyltransf_1"/>
    <property type="match status" value="1"/>
</dbReference>
<keyword evidence="4" id="KW-1185">Reference proteome</keyword>
<gene>
    <name evidence="3" type="ORF">Plil01_000458400</name>
</gene>
<dbReference type="Proteomes" id="UP001165083">
    <property type="component" value="Unassembled WGS sequence"/>
</dbReference>
<dbReference type="Gene3D" id="3.40.630.30">
    <property type="match status" value="1"/>
</dbReference>
<proteinExistence type="predicted"/>
<dbReference type="CDD" id="cd04301">
    <property type="entry name" value="NAT_SF"/>
    <property type="match status" value="1"/>
</dbReference>
<dbReference type="SUPFAM" id="SSF55729">
    <property type="entry name" value="Acyl-CoA N-acyltransferases (Nat)"/>
    <property type="match status" value="1"/>
</dbReference>
<feature type="domain" description="N-acetyltransferase" evidence="2">
    <location>
        <begin position="1"/>
        <end position="126"/>
    </location>
</feature>
<protein>
    <submittedName>
        <fullName evidence="3">Unnamed protein product</fullName>
    </submittedName>
</protein>
<comment type="caution">
    <text evidence="3">The sequence shown here is derived from an EMBL/GenBank/DDBJ whole genome shotgun (WGS) entry which is preliminary data.</text>
</comment>
<accession>A0A9W6TKV0</accession>
<dbReference type="EMBL" id="BSXW01000185">
    <property type="protein sequence ID" value="GMF14195.1"/>
    <property type="molecule type" value="Genomic_DNA"/>
</dbReference>
<evidence type="ECO:0000259" key="2">
    <source>
        <dbReference type="PROSITE" id="PS51186"/>
    </source>
</evidence>
<keyword evidence="1" id="KW-0808">Transferase</keyword>
<name>A0A9W6TKV0_9STRA</name>
<dbReference type="PANTHER" id="PTHR13947:SF37">
    <property type="entry name" value="LD18367P"/>
    <property type="match status" value="1"/>
</dbReference>
<dbReference type="PANTHER" id="PTHR13947">
    <property type="entry name" value="GNAT FAMILY N-ACETYLTRANSFERASE"/>
    <property type="match status" value="1"/>
</dbReference>